<feature type="transmembrane region" description="Helical" evidence="1">
    <location>
        <begin position="305"/>
        <end position="327"/>
    </location>
</feature>
<gene>
    <name evidence="3" type="ORF">NIES80_12190</name>
</gene>
<dbReference type="Proteomes" id="UP000299367">
    <property type="component" value="Unassembled WGS sequence"/>
</dbReference>
<feature type="transmembrane region" description="Helical" evidence="1">
    <location>
        <begin position="49"/>
        <end position="68"/>
    </location>
</feature>
<keyword evidence="1" id="KW-1133">Transmembrane helix</keyword>
<feature type="transmembrane region" description="Helical" evidence="1">
    <location>
        <begin position="224"/>
        <end position="246"/>
    </location>
</feature>
<name>A0A480AHG1_9CYAN</name>
<accession>A0A480AHG1</accession>
<dbReference type="PANTHER" id="PTHR23028">
    <property type="entry name" value="ACETYLTRANSFERASE"/>
    <property type="match status" value="1"/>
</dbReference>
<protein>
    <submittedName>
        <fullName evidence="3">Putative acyltransferase</fullName>
    </submittedName>
</protein>
<dbReference type="InterPro" id="IPR002656">
    <property type="entry name" value="Acyl_transf_3_dom"/>
</dbReference>
<dbReference type="RefSeq" id="WP_137907246.1">
    <property type="nucleotide sequence ID" value="NZ_BJCF01000009.1"/>
</dbReference>
<keyword evidence="3" id="KW-0012">Acyltransferase</keyword>
<sequence length="384" mass="44417">MSEKIKTRFLELDALRGIAAFSVVLFHYTTHYSNLFKHSQDLYFDFGSGRHGVELFFIISGFVILMSLENTKRGLDFIVGRLSRLYPVYWAAIIMTFLVVAFSKQLPTREVNIFQALFNLTMLQDFLNIPQVDGVYWTLSIELSFYILMFTVYKLGQLKNISLISLVWLSLTTFYAFKTYIARWSLLTKLTSHINFFNHDDTPQLMLVNLVGKIPELGINIQYIFAKIFIFNYAHLFILGITLYLIKRSGLSFWRCIILLVCVLVQRIAYTQESSWNTTIFVAAFVVIFYLAIQGYLGFIKLKPLLFLGNISYSLYLIHQNIGYVIIKTLYSYKINPNISILVAIVCSLTLAILISKFIEYPAMNFIKNKYKKLILPKFLTGNG</sequence>
<dbReference type="GO" id="GO:0016747">
    <property type="term" value="F:acyltransferase activity, transferring groups other than amino-acyl groups"/>
    <property type="evidence" value="ECO:0007669"/>
    <property type="project" value="InterPro"/>
</dbReference>
<dbReference type="GO" id="GO:0016020">
    <property type="term" value="C:membrane"/>
    <property type="evidence" value="ECO:0007669"/>
    <property type="project" value="TreeGrafter"/>
</dbReference>
<feature type="transmembrane region" description="Helical" evidence="1">
    <location>
        <begin position="160"/>
        <end position="177"/>
    </location>
</feature>
<evidence type="ECO:0000313" key="3">
    <source>
        <dbReference type="EMBL" id="GCL41524.1"/>
    </source>
</evidence>
<dbReference type="OrthoDB" id="572802at2"/>
<feature type="transmembrane region" description="Helical" evidence="1">
    <location>
        <begin position="12"/>
        <end position="29"/>
    </location>
</feature>
<evidence type="ECO:0000259" key="2">
    <source>
        <dbReference type="Pfam" id="PF01757"/>
    </source>
</evidence>
<evidence type="ECO:0000313" key="4">
    <source>
        <dbReference type="Proteomes" id="UP000299367"/>
    </source>
</evidence>
<feature type="transmembrane region" description="Helical" evidence="1">
    <location>
        <begin position="253"/>
        <end position="270"/>
    </location>
</feature>
<organism evidence="3 4">
    <name type="scientific">Dolichospermum planctonicum</name>
    <dbReference type="NCBI Taxonomy" id="136072"/>
    <lineage>
        <taxon>Bacteria</taxon>
        <taxon>Bacillati</taxon>
        <taxon>Cyanobacteriota</taxon>
        <taxon>Cyanophyceae</taxon>
        <taxon>Nostocales</taxon>
        <taxon>Aphanizomenonaceae</taxon>
        <taxon>Dolichospermum</taxon>
    </lineage>
</organism>
<keyword evidence="1" id="KW-0472">Membrane</keyword>
<keyword evidence="1" id="KW-0812">Transmembrane</keyword>
<keyword evidence="3" id="KW-0808">Transferase</keyword>
<dbReference type="Pfam" id="PF01757">
    <property type="entry name" value="Acyl_transf_3"/>
    <property type="match status" value="1"/>
</dbReference>
<feature type="transmembrane region" description="Helical" evidence="1">
    <location>
        <begin position="88"/>
        <end position="106"/>
    </location>
</feature>
<dbReference type="AlphaFoldDB" id="A0A480AHG1"/>
<reference evidence="4" key="1">
    <citation type="submission" date="2019-02" db="EMBL/GenBank/DDBJ databases">
        <title>Draft genome sequence of Dolichospermum planctonicum NIES-80.</title>
        <authorList>
            <person name="Yamaguchi H."/>
            <person name="Suzuki S."/>
            <person name="Kawachi M."/>
        </authorList>
    </citation>
    <scope>NUCLEOTIDE SEQUENCE [LARGE SCALE GENOMIC DNA]</scope>
    <source>
        <strain evidence="4">NIES-80</strain>
    </source>
</reference>
<dbReference type="InterPro" id="IPR050879">
    <property type="entry name" value="Acyltransferase_3"/>
</dbReference>
<feature type="transmembrane region" description="Helical" evidence="1">
    <location>
        <begin position="134"/>
        <end position="153"/>
    </location>
</feature>
<dbReference type="EMBL" id="BJCF01000009">
    <property type="protein sequence ID" value="GCL41524.1"/>
    <property type="molecule type" value="Genomic_DNA"/>
</dbReference>
<proteinExistence type="predicted"/>
<feature type="domain" description="Acyltransferase 3" evidence="2">
    <location>
        <begin position="11"/>
        <end position="356"/>
    </location>
</feature>
<dbReference type="GO" id="GO:0000271">
    <property type="term" value="P:polysaccharide biosynthetic process"/>
    <property type="evidence" value="ECO:0007669"/>
    <property type="project" value="TreeGrafter"/>
</dbReference>
<comment type="caution">
    <text evidence="3">The sequence shown here is derived from an EMBL/GenBank/DDBJ whole genome shotgun (WGS) entry which is preliminary data.</text>
</comment>
<dbReference type="PANTHER" id="PTHR23028:SF131">
    <property type="entry name" value="BLR2367 PROTEIN"/>
    <property type="match status" value="1"/>
</dbReference>
<feature type="transmembrane region" description="Helical" evidence="1">
    <location>
        <begin position="276"/>
        <end position="293"/>
    </location>
</feature>
<evidence type="ECO:0000256" key="1">
    <source>
        <dbReference type="SAM" id="Phobius"/>
    </source>
</evidence>
<feature type="transmembrane region" description="Helical" evidence="1">
    <location>
        <begin position="339"/>
        <end position="359"/>
    </location>
</feature>